<keyword evidence="8 10" id="KW-0472">Membrane</keyword>
<dbReference type="GO" id="GO:0005765">
    <property type="term" value="C:lysosomal membrane"/>
    <property type="evidence" value="ECO:0007669"/>
    <property type="project" value="UniProtKB-SubCell"/>
</dbReference>
<dbReference type="OMA" id="HIACWGL"/>
<evidence type="ECO:0000256" key="1">
    <source>
        <dbReference type="ARBA" id="ARBA00004155"/>
    </source>
</evidence>
<name>A0A913Z701_PATMI</name>
<feature type="transmembrane region" description="Helical" evidence="10">
    <location>
        <begin position="82"/>
        <end position="101"/>
    </location>
</feature>
<dbReference type="AlphaFoldDB" id="A0A913Z701"/>
<evidence type="ECO:0000313" key="12">
    <source>
        <dbReference type="Proteomes" id="UP000887568"/>
    </source>
</evidence>
<dbReference type="InterPro" id="IPR026218">
    <property type="entry name" value="HRG"/>
</dbReference>
<dbReference type="GeneID" id="119720823"/>
<keyword evidence="6" id="KW-0967">Endosome</keyword>
<evidence type="ECO:0000256" key="10">
    <source>
        <dbReference type="SAM" id="Phobius"/>
    </source>
</evidence>
<dbReference type="PANTHER" id="PTHR31525:SF1">
    <property type="entry name" value="HEME TRANSPORTER HRG1"/>
    <property type="match status" value="1"/>
</dbReference>
<keyword evidence="9" id="KW-0458">Lysosome</keyword>
<dbReference type="RefSeq" id="XP_038046605.1">
    <property type="nucleotide sequence ID" value="XM_038190677.1"/>
</dbReference>
<evidence type="ECO:0000256" key="4">
    <source>
        <dbReference type="ARBA" id="ARBA00022448"/>
    </source>
</evidence>
<proteinExistence type="inferred from homology"/>
<evidence type="ECO:0000256" key="9">
    <source>
        <dbReference type="ARBA" id="ARBA00023228"/>
    </source>
</evidence>
<evidence type="ECO:0000313" key="11">
    <source>
        <dbReference type="EnsemblMetazoa" id="XP_038046605.1"/>
    </source>
</evidence>
<sequence length="195" mass="21670">MSHLSSAPDDAATTSSPELKDNTVVPAALSPHFSSGSTHKQAAAMEPSPTAMRCRVGLAVTGISLGVLVLLVFLAVADFRNYHIACWGLASGIFAVFTLIVHIQHLKGNHDDWLNRLKLPIILGFFVQLGTIPAFITYIVLAIVQNQSVMPLNGPHHGYYVTAVWVFMTWKWSFALFWYSKSYRRFYITKYVSIP</sequence>
<comment type="similarity">
    <text evidence="3">Belongs to the HRG family.</text>
</comment>
<evidence type="ECO:0008006" key="13">
    <source>
        <dbReference type="Google" id="ProtNLM"/>
    </source>
</evidence>
<dbReference type="PANTHER" id="PTHR31525">
    <property type="entry name" value="HEME TRANSPORTER HRG1"/>
    <property type="match status" value="1"/>
</dbReference>
<keyword evidence="4" id="KW-0813">Transport</keyword>
<reference evidence="11" key="1">
    <citation type="submission" date="2022-11" db="UniProtKB">
        <authorList>
            <consortium name="EnsemblMetazoa"/>
        </authorList>
    </citation>
    <scope>IDENTIFICATION</scope>
</reference>
<organism evidence="11 12">
    <name type="scientific">Patiria miniata</name>
    <name type="common">Bat star</name>
    <name type="synonym">Asterina miniata</name>
    <dbReference type="NCBI Taxonomy" id="46514"/>
    <lineage>
        <taxon>Eukaryota</taxon>
        <taxon>Metazoa</taxon>
        <taxon>Echinodermata</taxon>
        <taxon>Eleutherozoa</taxon>
        <taxon>Asterozoa</taxon>
        <taxon>Asteroidea</taxon>
        <taxon>Valvatacea</taxon>
        <taxon>Valvatida</taxon>
        <taxon>Asterinidae</taxon>
        <taxon>Patiria</taxon>
    </lineage>
</organism>
<evidence type="ECO:0000256" key="2">
    <source>
        <dbReference type="ARBA" id="ARBA00004337"/>
    </source>
</evidence>
<dbReference type="GO" id="GO:0020037">
    <property type="term" value="F:heme binding"/>
    <property type="evidence" value="ECO:0007669"/>
    <property type="project" value="TreeGrafter"/>
</dbReference>
<dbReference type="Pfam" id="PF16954">
    <property type="entry name" value="HRG"/>
    <property type="match status" value="2"/>
</dbReference>
<evidence type="ECO:0000256" key="5">
    <source>
        <dbReference type="ARBA" id="ARBA00022692"/>
    </source>
</evidence>
<keyword evidence="12" id="KW-1185">Reference proteome</keyword>
<feature type="transmembrane region" description="Helical" evidence="10">
    <location>
        <begin position="121"/>
        <end position="145"/>
    </location>
</feature>
<comment type="subcellular location">
    <subcellularLocation>
        <location evidence="2">Endosome membrane</location>
        <topology evidence="2">Multi-pass membrane protein</topology>
    </subcellularLocation>
    <subcellularLocation>
        <location evidence="1">Lysosome membrane</location>
        <topology evidence="1">Multi-pass membrane protein</topology>
    </subcellularLocation>
</comment>
<keyword evidence="7 10" id="KW-1133">Transmembrane helix</keyword>
<dbReference type="EnsemblMetazoa" id="XM_038190677.1">
    <property type="protein sequence ID" value="XP_038046605.1"/>
    <property type="gene ID" value="LOC119720823"/>
</dbReference>
<protein>
    <recommendedName>
        <fullName evidence="13">Heme transporter hrg-1</fullName>
    </recommendedName>
</protein>
<dbReference type="Proteomes" id="UP000887568">
    <property type="component" value="Unplaced"/>
</dbReference>
<dbReference type="PRINTS" id="PR02095">
    <property type="entry name" value="TRNSPORTRHRG"/>
</dbReference>
<keyword evidence="5 10" id="KW-0812">Transmembrane</keyword>
<evidence type="ECO:0000256" key="8">
    <source>
        <dbReference type="ARBA" id="ARBA00023136"/>
    </source>
</evidence>
<feature type="transmembrane region" description="Helical" evidence="10">
    <location>
        <begin position="56"/>
        <end position="76"/>
    </location>
</feature>
<dbReference type="GO" id="GO:0005886">
    <property type="term" value="C:plasma membrane"/>
    <property type="evidence" value="ECO:0007669"/>
    <property type="project" value="TreeGrafter"/>
</dbReference>
<accession>A0A913Z701</accession>
<dbReference type="GO" id="GO:0015232">
    <property type="term" value="F:heme transmembrane transporter activity"/>
    <property type="evidence" value="ECO:0007669"/>
    <property type="project" value="InterPro"/>
</dbReference>
<feature type="transmembrane region" description="Helical" evidence="10">
    <location>
        <begin position="157"/>
        <end position="179"/>
    </location>
</feature>
<evidence type="ECO:0000256" key="6">
    <source>
        <dbReference type="ARBA" id="ARBA00022753"/>
    </source>
</evidence>
<evidence type="ECO:0000256" key="3">
    <source>
        <dbReference type="ARBA" id="ARBA00006203"/>
    </source>
</evidence>
<dbReference type="GO" id="GO:0010008">
    <property type="term" value="C:endosome membrane"/>
    <property type="evidence" value="ECO:0007669"/>
    <property type="project" value="UniProtKB-SubCell"/>
</dbReference>
<evidence type="ECO:0000256" key="7">
    <source>
        <dbReference type="ARBA" id="ARBA00022989"/>
    </source>
</evidence>
<dbReference type="OrthoDB" id="5954402at2759"/>